<feature type="coiled-coil region" evidence="1">
    <location>
        <begin position="6"/>
        <end position="43"/>
    </location>
</feature>
<gene>
    <name evidence="3" type="primary">LOC106742239</name>
</gene>
<evidence type="ECO:0000256" key="1">
    <source>
        <dbReference type="SAM" id="Coils"/>
    </source>
</evidence>
<reference evidence="3" key="1">
    <citation type="submission" date="2025-08" db="UniProtKB">
        <authorList>
            <consortium name="RefSeq"/>
        </authorList>
    </citation>
    <scope>IDENTIFICATION</scope>
</reference>
<proteinExistence type="predicted"/>
<organism evidence="2 3">
    <name type="scientific">Dinoponera quadriceps</name>
    <name type="common">South American ant</name>
    <dbReference type="NCBI Taxonomy" id="609295"/>
    <lineage>
        <taxon>Eukaryota</taxon>
        <taxon>Metazoa</taxon>
        <taxon>Ecdysozoa</taxon>
        <taxon>Arthropoda</taxon>
        <taxon>Hexapoda</taxon>
        <taxon>Insecta</taxon>
        <taxon>Pterygota</taxon>
        <taxon>Neoptera</taxon>
        <taxon>Endopterygota</taxon>
        <taxon>Hymenoptera</taxon>
        <taxon>Apocrita</taxon>
        <taxon>Aculeata</taxon>
        <taxon>Formicoidea</taxon>
        <taxon>Formicidae</taxon>
        <taxon>Ponerinae</taxon>
        <taxon>Ponerini</taxon>
        <taxon>Dinoponera</taxon>
    </lineage>
</organism>
<dbReference type="Proteomes" id="UP000515204">
    <property type="component" value="Unplaced"/>
</dbReference>
<dbReference type="GeneID" id="106742239"/>
<keyword evidence="1" id="KW-0175">Coiled coil</keyword>
<dbReference type="OrthoDB" id="3176171at2759"/>
<dbReference type="KEGG" id="dqu:106742239"/>
<keyword evidence="2" id="KW-1185">Reference proteome</keyword>
<evidence type="ECO:0000313" key="3">
    <source>
        <dbReference type="RefSeq" id="XP_014470474.1"/>
    </source>
</evidence>
<accession>A0A6P3WXW2</accession>
<evidence type="ECO:0000313" key="2">
    <source>
        <dbReference type="Proteomes" id="UP000515204"/>
    </source>
</evidence>
<dbReference type="AlphaFoldDB" id="A0A6P3WXW2"/>
<name>A0A6P3WXW2_DINQU</name>
<protein>
    <submittedName>
        <fullName evidence="3">Uncharacterized protein LOC106742239</fullName>
    </submittedName>
</protein>
<dbReference type="RefSeq" id="XP_014470474.1">
    <property type="nucleotide sequence ID" value="XM_014614988.1"/>
</dbReference>
<sequence length="90" mass="10475">MFNDVRSQCDVQLDELTKKMKELNDLRHSLQSLQDILKKTEISKDEQKHLMETHVATEQTLRSQAETLLSVVIEASEDTQKLHEKLDRIA</sequence>